<dbReference type="InterPro" id="IPR011048">
    <property type="entry name" value="Haem_d1_sf"/>
</dbReference>
<reference evidence="1 2" key="1">
    <citation type="submission" date="2018-10" db="EMBL/GenBank/DDBJ databases">
        <title>Draft genome of Cortibacter populi DSM10536.</title>
        <authorList>
            <person name="Bernier A.-M."/>
            <person name="Bernard K."/>
        </authorList>
    </citation>
    <scope>NUCLEOTIDE SEQUENCE [LARGE SCALE GENOMIC DNA]</scope>
    <source>
        <strain evidence="1 2">DSM 105136</strain>
    </source>
</reference>
<dbReference type="InterPro" id="IPR051200">
    <property type="entry name" value="Host-pathogen_enzymatic-act"/>
</dbReference>
<dbReference type="AlphaFoldDB" id="A0A3M6R0P4"/>
<dbReference type="Proteomes" id="UP000278006">
    <property type="component" value="Unassembled WGS sequence"/>
</dbReference>
<gene>
    <name evidence="1" type="ORF">D8I35_06775</name>
</gene>
<evidence type="ECO:0000313" key="1">
    <source>
        <dbReference type="EMBL" id="RMX08743.1"/>
    </source>
</evidence>
<comment type="caution">
    <text evidence="1">The sequence shown here is derived from an EMBL/GenBank/DDBJ whole genome shotgun (WGS) entry which is preliminary data.</text>
</comment>
<evidence type="ECO:0000313" key="2">
    <source>
        <dbReference type="Proteomes" id="UP000278006"/>
    </source>
</evidence>
<sequence>MLVAGCQTAPALQTPPAAGSAQAALATAPQLRQDAFDLIYEIVHVPQADAVFVATIDIADAQSAGFVHRLDARSLQVLQTIQIPRRAYGLGFNRVTGMLYVGNTKDGALTVVDATSGFVTGMIQLARPLKGTDGKASLANTRKVVVDEQHNRVFVTSPGKPGLVWIVDGATNAVTHTIISDGIWTAGAAYDAATNRLYVGQGGVNEVLVIDPDAGTIVQRLSTGETPAARADEPANFFINIALDAPGRRLFAAGGQKNQVYVLDLPSGQVVKRIPFTSGALDILYNPARGELVTTHRGNHEPGSGFVSIIDAANYTVKRSIDLPVHPNSLALSPDGQTLYVTVKAPYDEQHPAFRKDARDSVVRIDLAGGGH</sequence>
<proteinExistence type="predicted"/>
<dbReference type="PANTHER" id="PTHR47197">
    <property type="entry name" value="PROTEIN NIRF"/>
    <property type="match status" value="1"/>
</dbReference>
<protein>
    <submittedName>
        <fullName evidence="1">YncE family protein</fullName>
    </submittedName>
</protein>
<dbReference type="PANTHER" id="PTHR47197:SF3">
    <property type="entry name" value="DIHYDRO-HEME D1 DEHYDROGENASE"/>
    <property type="match status" value="1"/>
</dbReference>
<dbReference type="EMBL" id="RDQO01000001">
    <property type="protein sequence ID" value="RMX08743.1"/>
    <property type="molecule type" value="Genomic_DNA"/>
</dbReference>
<organism evidence="1 2">
    <name type="scientific">Corticibacter populi</name>
    <dbReference type="NCBI Taxonomy" id="1550736"/>
    <lineage>
        <taxon>Bacteria</taxon>
        <taxon>Pseudomonadati</taxon>
        <taxon>Pseudomonadota</taxon>
        <taxon>Betaproteobacteria</taxon>
        <taxon>Burkholderiales</taxon>
        <taxon>Comamonadaceae</taxon>
        <taxon>Corticibacter</taxon>
    </lineage>
</organism>
<dbReference type="InterPro" id="IPR015943">
    <property type="entry name" value="WD40/YVTN_repeat-like_dom_sf"/>
</dbReference>
<name>A0A3M6R0P4_9BURK</name>
<accession>A0A3M6R0P4</accession>
<dbReference type="Gene3D" id="2.130.10.10">
    <property type="entry name" value="YVTN repeat-like/Quinoprotein amine dehydrogenase"/>
    <property type="match status" value="1"/>
</dbReference>
<dbReference type="SUPFAM" id="SSF51004">
    <property type="entry name" value="C-terminal (heme d1) domain of cytochrome cd1-nitrite reductase"/>
    <property type="match status" value="1"/>
</dbReference>
<keyword evidence="2" id="KW-1185">Reference proteome</keyword>